<comment type="pathway">
    <text evidence="3">Secondary metabolite metabolism; methylglyoxal degradation; (R)-lactate from methylglyoxal: step 2/2.</text>
</comment>
<evidence type="ECO:0000256" key="3">
    <source>
        <dbReference type="ARBA" id="ARBA00004963"/>
    </source>
</evidence>
<dbReference type="SMART" id="SM00849">
    <property type="entry name" value="Lactamase_B"/>
    <property type="match status" value="1"/>
</dbReference>
<dbReference type="GO" id="GO:0004416">
    <property type="term" value="F:hydroxyacylglutathione hydrolase activity"/>
    <property type="evidence" value="ECO:0007669"/>
    <property type="project" value="UniProtKB-EC"/>
</dbReference>
<comment type="catalytic activity">
    <reaction evidence="1">
        <text>an S-(2-hydroxyacyl)glutathione + H2O = a 2-hydroxy carboxylate + glutathione + H(+)</text>
        <dbReference type="Rhea" id="RHEA:21864"/>
        <dbReference type="ChEBI" id="CHEBI:15377"/>
        <dbReference type="ChEBI" id="CHEBI:15378"/>
        <dbReference type="ChEBI" id="CHEBI:57925"/>
        <dbReference type="ChEBI" id="CHEBI:58896"/>
        <dbReference type="ChEBI" id="CHEBI:71261"/>
        <dbReference type="EC" id="3.1.2.6"/>
    </reaction>
</comment>
<dbReference type="PANTHER" id="PTHR11935:SF94">
    <property type="entry name" value="TENZING NORGAY, ISOFORM C"/>
    <property type="match status" value="1"/>
</dbReference>
<accession>A0AAN9UL54</accession>
<dbReference type="InterPro" id="IPR001279">
    <property type="entry name" value="Metallo-B-lactamas"/>
</dbReference>
<dbReference type="Proteomes" id="UP001320245">
    <property type="component" value="Unassembled WGS sequence"/>
</dbReference>
<dbReference type="InterPro" id="IPR035680">
    <property type="entry name" value="Clx_II_MBL"/>
</dbReference>
<dbReference type="InterPro" id="IPR036866">
    <property type="entry name" value="RibonucZ/Hydroxyglut_hydro"/>
</dbReference>
<dbReference type="InterPro" id="IPR032282">
    <property type="entry name" value="HAGH_C"/>
</dbReference>
<comment type="caution">
    <text evidence="11">The sequence shown here is derived from an EMBL/GenBank/DDBJ whole genome shotgun (WGS) entry which is preliminary data.</text>
</comment>
<dbReference type="EC" id="3.1.2.6" evidence="5"/>
<dbReference type="PANTHER" id="PTHR11935">
    <property type="entry name" value="BETA LACTAMASE DOMAIN"/>
    <property type="match status" value="1"/>
</dbReference>
<evidence type="ECO:0000313" key="11">
    <source>
        <dbReference type="EMBL" id="KAK7749533.1"/>
    </source>
</evidence>
<keyword evidence="7" id="KW-0378">Hydrolase</keyword>
<dbReference type="EMBL" id="JAJSPL020000001">
    <property type="protein sequence ID" value="KAK7749533.1"/>
    <property type="molecule type" value="Genomic_DNA"/>
</dbReference>
<keyword evidence="8" id="KW-0862">Zinc</keyword>
<evidence type="ECO:0000256" key="7">
    <source>
        <dbReference type="ARBA" id="ARBA00022801"/>
    </source>
</evidence>
<dbReference type="AlphaFoldDB" id="A0AAN9UL54"/>
<comment type="cofactor">
    <cofactor evidence="2">
        <name>Zn(2+)</name>
        <dbReference type="ChEBI" id="CHEBI:29105"/>
    </cofactor>
</comment>
<dbReference type="Pfam" id="PF00753">
    <property type="entry name" value="Lactamase_B"/>
    <property type="match status" value="1"/>
</dbReference>
<evidence type="ECO:0000256" key="2">
    <source>
        <dbReference type="ARBA" id="ARBA00001947"/>
    </source>
</evidence>
<dbReference type="Gene3D" id="3.60.15.10">
    <property type="entry name" value="Ribonuclease Z/Hydroxyacylglutathione hydrolase-like"/>
    <property type="match status" value="1"/>
</dbReference>
<evidence type="ECO:0000313" key="12">
    <source>
        <dbReference type="Proteomes" id="UP001320245"/>
    </source>
</evidence>
<protein>
    <recommendedName>
        <fullName evidence="5">hydroxyacylglutathione hydrolase</fullName>
        <ecNumber evidence="5">3.1.2.6</ecNumber>
    </recommendedName>
    <alternativeName>
        <fullName evidence="9">Glyoxalase II</fullName>
    </alternativeName>
</protein>
<feature type="domain" description="Metallo-beta-lactamase" evidence="10">
    <location>
        <begin position="14"/>
        <end position="178"/>
    </location>
</feature>
<keyword evidence="6" id="KW-0479">Metal-binding</keyword>
<dbReference type="SUPFAM" id="SSF56281">
    <property type="entry name" value="Metallo-hydrolase/oxidoreductase"/>
    <property type="match status" value="1"/>
</dbReference>
<dbReference type="GO" id="GO:0046872">
    <property type="term" value="F:metal ion binding"/>
    <property type="evidence" value="ECO:0007669"/>
    <property type="project" value="UniProtKB-KW"/>
</dbReference>
<evidence type="ECO:0000256" key="1">
    <source>
        <dbReference type="ARBA" id="ARBA00001623"/>
    </source>
</evidence>
<dbReference type="CDD" id="cd07723">
    <property type="entry name" value="hydroxyacylglutathione_hydrolase_MBL-fold"/>
    <property type="match status" value="1"/>
</dbReference>
<evidence type="ECO:0000256" key="4">
    <source>
        <dbReference type="ARBA" id="ARBA00006759"/>
    </source>
</evidence>
<keyword evidence="12" id="KW-1185">Reference proteome</keyword>
<evidence type="ECO:0000256" key="5">
    <source>
        <dbReference type="ARBA" id="ARBA00011917"/>
    </source>
</evidence>
<evidence type="ECO:0000256" key="9">
    <source>
        <dbReference type="ARBA" id="ARBA00031044"/>
    </source>
</evidence>
<gene>
    <name evidence="11" type="primary">GLO2</name>
    <name evidence="11" type="ORF">SLS53_000109</name>
</gene>
<evidence type="ECO:0000256" key="8">
    <source>
        <dbReference type="ARBA" id="ARBA00022833"/>
    </source>
</evidence>
<organism evidence="11 12">
    <name type="scientific">Cytospora paraplurivora</name>
    <dbReference type="NCBI Taxonomy" id="2898453"/>
    <lineage>
        <taxon>Eukaryota</taxon>
        <taxon>Fungi</taxon>
        <taxon>Dikarya</taxon>
        <taxon>Ascomycota</taxon>
        <taxon>Pezizomycotina</taxon>
        <taxon>Sordariomycetes</taxon>
        <taxon>Sordariomycetidae</taxon>
        <taxon>Diaporthales</taxon>
        <taxon>Cytosporaceae</taxon>
        <taxon>Cytospora</taxon>
    </lineage>
</organism>
<proteinExistence type="inferred from homology"/>
<dbReference type="Pfam" id="PF16123">
    <property type="entry name" value="HAGH_C"/>
    <property type="match status" value="1"/>
</dbReference>
<name>A0AAN9UL54_9PEZI</name>
<sequence length="254" mass="27728">MHIQSIPFWVGTSDNYAYLVTDEKTKDAIIIDPASPPEVTPVVKKAIESGKINLQAIVNTHHHHDHSGGNNEVKSILGLPNLPIIAGKDAQGVTRTPADGESWKIGNIAIKALYTPCHTQDSICWLLQDGNQKAVFTGDTLFHAGCGKFFEGTAEEMDRALNKTLAALPDDTVVFPGHEYTKSNLLFAVSVLQNDAVKKSQEYAKTHAETQGAFTIADEKDPQIQKATGKTDPVEIMATLRELKNNFRAPKNTL</sequence>
<comment type="similarity">
    <text evidence="4">Belongs to the metallo-beta-lactamase superfamily. Glyoxalase II family.</text>
</comment>
<evidence type="ECO:0000259" key="10">
    <source>
        <dbReference type="SMART" id="SM00849"/>
    </source>
</evidence>
<evidence type="ECO:0000256" key="6">
    <source>
        <dbReference type="ARBA" id="ARBA00022723"/>
    </source>
</evidence>
<reference evidence="11 12" key="1">
    <citation type="journal article" date="2023" name="PLoS ONE">
        <title>Cytospora paraplurivora sp. nov. isolated from orchards with fruit tree decline syndrome in Ontario, Canada.</title>
        <authorList>
            <person name="Ilyukhin E."/>
            <person name="Nguyen H.D.T."/>
            <person name="Castle A.J."/>
            <person name="Ellouze W."/>
        </authorList>
    </citation>
    <scope>NUCLEOTIDE SEQUENCE [LARGE SCALE GENOMIC DNA]</scope>
    <source>
        <strain evidence="11 12">FDS-564</strain>
    </source>
</reference>